<dbReference type="Proteomes" id="UP001596997">
    <property type="component" value="Unassembled WGS sequence"/>
</dbReference>
<evidence type="ECO:0000313" key="1">
    <source>
        <dbReference type="EMBL" id="MFD0964363.1"/>
    </source>
</evidence>
<sequence>MFIYNVTVNVDDSIRLDWLQWIKPHIKEVLATGRFVSAKLTQVLADEGNGTTYAIQYTAESRANLNAYYELDAPKLREDGRKRFGDKSLAFRTELFVIDEFHAEDL</sequence>
<dbReference type="InterPro" id="IPR025563">
    <property type="entry name" value="DUF4286"/>
</dbReference>
<dbReference type="RefSeq" id="WP_377715912.1">
    <property type="nucleotide sequence ID" value="NZ_JBHTJM010000009.1"/>
</dbReference>
<organism evidence="1 2">
    <name type="scientific">Pseudofulvibacter geojedonensis</name>
    <dbReference type="NCBI Taxonomy" id="1123758"/>
    <lineage>
        <taxon>Bacteria</taxon>
        <taxon>Pseudomonadati</taxon>
        <taxon>Bacteroidota</taxon>
        <taxon>Flavobacteriia</taxon>
        <taxon>Flavobacteriales</taxon>
        <taxon>Flavobacteriaceae</taxon>
        <taxon>Pseudofulvibacter</taxon>
    </lineage>
</organism>
<keyword evidence="2" id="KW-1185">Reference proteome</keyword>
<accession>A0ABW3I399</accession>
<name>A0ABW3I399_9FLAO</name>
<dbReference type="EMBL" id="JBHTJM010000009">
    <property type="protein sequence ID" value="MFD0964363.1"/>
    <property type="molecule type" value="Genomic_DNA"/>
</dbReference>
<proteinExistence type="predicted"/>
<dbReference type="Pfam" id="PF14114">
    <property type="entry name" value="DUF4286"/>
    <property type="match status" value="1"/>
</dbReference>
<evidence type="ECO:0000313" key="2">
    <source>
        <dbReference type="Proteomes" id="UP001596997"/>
    </source>
</evidence>
<protein>
    <submittedName>
        <fullName evidence="1">DUF4286 family protein</fullName>
    </submittedName>
</protein>
<reference evidence="2" key="1">
    <citation type="journal article" date="2019" name="Int. J. Syst. Evol. Microbiol.">
        <title>The Global Catalogue of Microorganisms (GCM) 10K type strain sequencing project: providing services to taxonomists for standard genome sequencing and annotation.</title>
        <authorList>
            <consortium name="The Broad Institute Genomics Platform"/>
            <consortium name="The Broad Institute Genome Sequencing Center for Infectious Disease"/>
            <person name="Wu L."/>
            <person name="Ma J."/>
        </authorList>
    </citation>
    <scope>NUCLEOTIDE SEQUENCE [LARGE SCALE GENOMIC DNA]</scope>
    <source>
        <strain evidence="2">CCUG 62114</strain>
    </source>
</reference>
<comment type="caution">
    <text evidence="1">The sequence shown here is derived from an EMBL/GenBank/DDBJ whole genome shotgun (WGS) entry which is preliminary data.</text>
</comment>
<gene>
    <name evidence="1" type="ORF">ACFQ1O_10145</name>
</gene>